<dbReference type="KEGG" id="spar:SPRG_05838"/>
<feature type="domain" description="Potassium channel tetramerisation-type BTB" evidence="2">
    <location>
        <begin position="182"/>
        <end position="248"/>
    </location>
</feature>
<sequence>MAYLRTGVLDVDGLSESAMRQLAYTLRVLGMEWVLKPSVGSPKRSSRRASAASSRTSTTPTSGAKRGNPFGNMKRDDFESGPAPTPGLGFSFGTTASAAPSASSSSVRTKVEASRPTIVAAVEKIRQQEEQRRLATNVVLDEYLRTAATIDDDIGVLQAARQRHNTIQKLTQAQAAIADDAIRLNVGGTLFETSRATLLALPDSYFTAMLSQGHWTPREVDGAYFIDQDATYFEYALDALRQGSLNTKGLPPTALQQLHLLLNYLQMDSLMEAS</sequence>
<evidence type="ECO:0000313" key="4">
    <source>
        <dbReference type="Proteomes" id="UP000030745"/>
    </source>
</evidence>
<feature type="region of interest" description="Disordered" evidence="1">
    <location>
        <begin position="38"/>
        <end position="110"/>
    </location>
</feature>
<dbReference type="InterPro" id="IPR003131">
    <property type="entry name" value="T1-type_BTB"/>
</dbReference>
<dbReference type="RefSeq" id="XP_012199808.1">
    <property type="nucleotide sequence ID" value="XM_012344418.1"/>
</dbReference>
<name>A0A067CS08_SAPPC</name>
<keyword evidence="4" id="KW-1185">Reference proteome</keyword>
<dbReference type="GO" id="GO:0051260">
    <property type="term" value="P:protein homooligomerization"/>
    <property type="evidence" value="ECO:0007669"/>
    <property type="project" value="InterPro"/>
</dbReference>
<gene>
    <name evidence="3" type="ORF">SPRG_05838</name>
</gene>
<accession>A0A067CS08</accession>
<dbReference type="InterPro" id="IPR011333">
    <property type="entry name" value="SKP1/BTB/POZ_sf"/>
</dbReference>
<feature type="compositionally biased region" description="Low complexity" evidence="1">
    <location>
        <begin position="40"/>
        <end position="64"/>
    </location>
</feature>
<dbReference type="CDD" id="cd18316">
    <property type="entry name" value="BTB_POZ_KCTD-like"/>
    <property type="match status" value="1"/>
</dbReference>
<dbReference type="GeneID" id="24128215"/>
<dbReference type="PANTHER" id="PTHR14499">
    <property type="entry name" value="POTASSIUM CHANNEL TETRAMERIZATION DOMAIN-CONTAINING"/>
    <property type="match status" value="1"/>
</dbReference>
<organism evidence="3 4">
    <name type="scientific">Saprolegnia parasitica (strain CBS 223.65)</name>
    <dbReference type="NCBI Taxonomy" id="695850"/>
    <lineage>
        <taxon>Eukaryota</taxon>
        <taxon>Sar</taxon>
        <taxon>Stramenopiles</taxon>
        <taxon>Oomycota</taxon>
        <taxon>Saprolegniomycetes</taxon>
        <taxon>Saprolegniales</taxon>
        <taxon>Saprolegniaceae</taxon>
        <taxon>Saprolegnia</taxon>
    </lineage>
</organism>
<evidence type="ECO:0000313" key="3">
    <source>
        <dbReference type="EMBL" id="KDO29301.1"/>
    </source>
</evidence>
<proteinExistence type="predicted"/>
<reference evidence="3 4" key="1">
    <citation type="journal article" date="2013" name="PLoS Genet.">
        <title>Distinctive expansion of potential virulence genes in the genome of the oomycete fish pathogen Saprolegnia parasitica.</title>
        <authorList>
            <person name="Jiang R.H."/>
            <person name="de Bruijn I."/>
            <person name="Haas B.J."/>
            <person name="Belmonte R."/>
            <person name="Lobach L."/>
            <person name="Christie J."/>
            <person name="van den Ackerveken G."/>
            <person name="Bottin A."/>
            <person name="Bulone V."/>
            <person name="Diaz-Moreno S.M."/>
            <person name="Dumas B."/>
            <person name="Fan L."/>
            <person name="Gaulin E."/>
            <person name="Govers F."/>
            <person name="Grenville-Briggs L.J."/>
            <person name="Horner N.R."/>
            <person name="Levin J.Z."/>
            <person name="Mammella M."/>
            <person name="Meijer H.J."/>
            <person name="Morris P."/>
            <person name="Nusbaum C."/>
            <person name="Oome S."/>
            <person name="Phillips A.J."/>
            <person name="van Rooyen D."/>
            <person name="Rzeszutek E."/>
            <person name="Saraiva M."/>
            <person name="Secombes C.J."/>
            <person name="Seidl M.F."/>
            <person name="Snel B."/>
            <person name="Stassen J.H."/>
            <person name="Sykes S."/>
            <person name="Tripathy S."/>
            <person name="van den Berg H."/>
            <person name="Vega-Arreguin J.C."/>
            <person name="Wawra S."/>
            <person name="Young S.K."/>
            <person name="Zeng Q."/>
            <person name="Dieguez-Uribeondo J."/>
            <person name="Russ C."/>
            <person name="Tyler B.M."/>
            <person name="van West P."/>
        </authorList>
    </citation>
    <scope>NUCLEOTIDE SEQUENCE [LARGE SCALE GENOMIC DNA]</scope>
    <source>
        <strain evidence="3 4">CBS 223.65</strain>
    </source>
</reference>
<dbReference type="PANTHER" id="PTHR14499:SF136">
    <property type="entry name" value="GH08630P"/>
    <property type="match status" value="1"/>
</dbReference>
<dbReference type="VEuPathDB" id="FungiDB:SPRG_05838"/>
<feature type="compositionally biased region" description="Low complexity" evidence="1">
    <location>
        <begin position="96"/>
        <end position="106"/>
    </location>
</feature>
<dbReference type="Pfam" id="PF02214">
    <property type="entry name" value="BTB_2"/>
    <property type="match status" value="1"/>
</dbReference>
<dbReference type="AlphaFoldDB" id="A0A067CS08"/>
<dbReference type="EMBL" id="KK583206">
    <property type="protein sequence ID" value="KDO29301.1"/>
    <property type="molecule type" value="Genomic_DNA"/>
</dbReference>
<protein>
    <recommendedName>
        <fullName evidence="2">Potassium channel tetramerisation-type BTB domain-containing protein</fullName>
    </recommendedName>
</protein>
<dbReference type="Proteomes" id="UP000030745">
    <property type="component" value="Unassembled WGS sequence"/>
</dbReference>
<dbReference type="OrthoDB" id="79493at2759"/>
<dbReference type="Gene3D" id="3.30.710.10">
    <property type="entry name" value="Potassium Channel Kv1.1, Chain A"/>
    <property type="match status" value="1"/>
</dbReference>
<dbReference type="SUPFAM" id="SSF54695">
    <property type="entry name" value="POZ domain"/>
    <property type="match status" value="1"/>
</dbReference>
<evidence type="ECO:0000256" key="1">
    <source>
        <dbReference type="SAM" id="MobiDB-lite"/>
    </source>
</evidence>
<evidence type="ECO:0000259" key="2">
    <source>
        <dbReference type="Pfam" id="PF02214"/>
    </source>
</evidence>